<comment type="caution">
    <text evidence="1">The sequence shown here is derived from an EMBL/GenBank/DDBJ whole genome shotgun (WGS) entry which is preliminary data.</text>
</comment>
<dbReference type="RefSeq" id="WP_313832143.1">
    <property type="nucleotide sequence ID" value="NZ_JAQOUE010000001.1"/>
</dbReference>
<name>A0ABU3K613_9BACT</name>
<evidence type="ECO:0000313" key="2">
    <source>
        <dbReference type="Proteomes" id="UP001250932"/>
    </source>
</evidence>
<protein>
    <recommendedName>
        <fullName evidence="3">SGNH hydrolase-type esterase domain-containing protein</fullName>
    </recommendedName>
</protein>
<dbReference type="SUPFAM" id="SSF52266">
    <property type="entry name" value="SGNH hydrolase"/>
    <property type="match status" value="1"/>
</dbReference>
<keyword evidence="2" id="KW-1185">Reference proteome</keyword>
<sequence length="329" mass="37574">MITETGRRLRPNSTAVLTNHGTSHQAVVINTNSLGCRNPEIETKTDPRVLFLGDSITFADSVVEEETFVRRVEALSRESRLPIETINAGVGEIGLETYWHILQETGLRVKPDLVVIGLYLNDFQSSRVMPLFQPPAMLQWSWTVNYLSHIFSKRFADFTQDSEQWDDHMPRIPPETLNEWKHNIDCCFENLEPTGGFSLDFQELVKAHIHDWGGAWSQGAWDKMSVILSNMKERLDEENIGMATVIFPVRSQVENEAVLNFPQRQALGIAQKLGIPILDVMPILRQEWRESGAQLFFDHCHYTSHGHKILSQVIVKFVQNILVQHSTKS</sequence>
<dbReference type="Proteomes" id="UP001250932">
    <property type="component" value="Unassembled WGS sequence"/>
</dbReference>
<accession>A0ABU3K613</accession>
<dbReference type="Gene3D" id="3.40.50.1110">
    <property type="entry name" value="SGNH hydrolase"/>
    <property type="match status" value="1"/>
</dbReference>
<organism evidence="1 2">
    <name type="scientific">Candidatus Nitronereus thalassa</name>
    <dbReference type="NCBI Taxonomy" id="3020898"/>
    <lineage>
        <taxon>Bacteria</taxon>
        <taxon>Pseudomonadati</taxon>
        <taxon>Nitrospirota</taxon>
        <taxon>Nitrospiria</taxon>
        <taxon>Nitrospirales</taxon>
        <taxon>Nitrospiraceae</taxon>
        <taxon>Candidatus Nitronereus</taxon>
    </lineage>
</organism>
<dbReference type="InterPro" id="IPR036514">
    <property type="entry name" value="SGNH_hydro_sf"/>
</dbReference>
<reference evidence="1 2" key="1">
    <citation type="journal article" date="2023" name="ISME J.">
        <title>Cultivation and genomic characterization of novel and ubiquitous marine nitrite-oxidizing bacteria from the Nitrospirales.</title>
        <authorList>
            <person name="Mueller A.J."/>
            <person name="Daebeler A."/>
            <person name="Herbold C.W."/>
            <person name="Kirkegaard R.H."/>
            <person name="Daims H."/>
        </authorList>
    </citation>
    <scope>NUCLEOTIDE SEQUENCE [LARGE SCALE GENOMIC DNA]</scope>
    <source>
        <strain evidence="1 2">EB</strain>
    </source>
</reference>
<dbReference type="EMBL" id="JAQOUE010000001">
    <property type="protein sequence ID" value="MDT7041795.1"/>
    <property type="molecule type" value="Genomic_DNA"/>
</dbReference>
<evidence type="ECO:0000313" key="1">
    <source>
        <dbReference type="EMBL" id="MDT7041795.1"/>
    </source>
</evidence>
<gene>
    <name evidence="1" type="ORF">PPG34_05490</name>
</gene>
<evidence type="ECO:0008006" key="3">
    <source>
        <dbReference type="Google" id="ProtNLM"/>
    </source>
</evidence>
<proteinExistence type="predicted"/>